<sequence length="402" mass="43290">MNILHRLFLPETVVNGSNSFDQLGKWASVMGSKALIISDPVMKKLGIVERCEQLLQSASVSSVSYTGVDTEPTDKHVDEGLSRCREHECHFIVAVGGGSCLDTAKAVAVMMHNDGYIGDYAGGKRMFDHKALPLIAIPTTAGTGSEVTKVTVITNSATNEKMMISQPELLPQIALIDPLLTLTCPPGTTAATGIDALCHAVEAYLSRKANQVTDALALSAVSDISANILRAYEHGDDVAAREKMMTGAMIAGAAFSNASVALVHGMSRPIGAQFHVPHGISNAMLFPAVLEYSKKDALPRLADIGRIMLPMLTVEQLTDEQWADAVIKEIKRLCTAMQIPNLKNWGIEREVFLNALPRMADDALKSGSPANNPTIPVHAEIVELYKLCYEYDFSGSKGDVNR</sequence>
<evidence type="ECO:0000313" key="6">
    <source>
        <dbReference type="EMBL" id="MCR8635148.1"/>
    </source>
</evidence>
<dbReference type="Proteomes" id="UP001300012">
    <property type="component" value="Unassembled WGS sequence"/>
</dbReference>
<evidence type="ECO:0000256" key="2">
    <source>
        <dbReference type="ARBA" id="ARBA00023002"/>
    </source>
</evidence>
<dbReference type="InterPro" id="IPR018211">
    <property type="entry name" value="ADH_Fe_CS"/>
</dbReference>
<dbReference type="RefSeq" id="WP_258216698.1">
    <property type="nucleotide sequence ID" value="NZ_JANQBD010000025.1"/>
</dbReference>
<protein>
    <submittedName>
        <fullName evidence="6">Iron-containing alcohol dehydrogenase</fullName>
    </submittedName>
</protein>
<dbReference type="CDD" id="cd08194">
    <property type="entry name" value="Fe-ADH-like"/>
    <property type="match status" value="1"/>
</dbReference>
<accession>A0ABT1YPN9</accession>
<dbReference type="PANTHER" id="PTHR11496">
    <property type="entry name" value="ALCOHOL DEHYDROGENASE"/>
    <property type="match status" value="1"/>
</dbReference>
<keyword evidence="2" id="KW-0560">Oxidoreductase</keyword>
<evidence type="ECO:0000259" key="4">
    <source>
        <dbReference type="Pfam" id="PF00465"/>
    </source>
</evidence>
<keyword evidence="3" id="KW-0520">NAD</keyword>
<dbReference type="Gene3D" id="1.20.1090.10">
    <property type="entry name" value="Dehydroquinate synthase-like - alpha domain"/>
    <property type="match status" value="1"/>
</dbReference>
<reference evidence="6 7" key="1">
    <citation type="submission" date="2022-08" db="EMBL/GenBank/DDBJ databases">
        <title>Paenibacillus endoradicis sp. nov., Paenibacillus radicibacter sp. nov and Paenibacillus pararadicis sp. nov., three cold-adapted plant growth-promoting bacteria isolated from root of Larix gmelinii in Great Khingan.</title>
        <authorList>
            <person name="Xue H."/>
        </authorList>
    </citation>
    <scope>NUCLEOTIDE SEQUENCE [LARGE SCALE GENOMIC DNA]</scope>
    <source>
        <strain evidence="6 7">N5-1-1-5</strain>
    </source>
</reference>
<evidence type="ECO:0000256" key="1">
    <source>
        <dbReference type="ARBA" id="ARBA00007358"/>
    </source>
</evidence>
<comment type="caution">
    <text evidence="6">The sequence shown here is derived from an EMBL/GenBank/DDBJ whole genome shotgun (WGS) entry which is preliminary data.</text>
</comment>
<evidence type="ECO:0000313" key="7">
    <source>
        <dbReference type="Proteomes" id="UP001300012"/>
    </source>
</evidence>
<proteinExistence type="inferred from homology"/>
<gene>
    <name evidence="6" type="ORF">NV381_28505</name>
</gene>
<dbReference type="Pfam" id="PF25137">
    <property type="entry name" value="ADH_Fe_C"/>
    <property type="match status" value="1"/>
</dbReference>
<evidence type="ECO:0000259" key="5">
    <source>
        <dbReference type="Pfam" id="PF25137"/>
    </source>
</evidence>
<evidence type="ECO:0000256" key="3">
    <source>
        <dbReference type="ARBA" id="ARBA00023027"/>
    </source>
</evidence>
<dbReference type="InterPro" id="IPR039697">
    <property type="entry name" value="Alcohol_dehydrogenase_Fe"/>
</dbReference>
<feature type="domain" description="Fe-containing alcohol dehydrogenase-like C-terminal" evidence="5">
    <location>
        <begin position="189"/>
        <end position="386"/>
    </location>
</feature>
<dbReference type="PROSITE" id="PS00913">
    <property type="entry name" value="ADH_IRON_1"/>
    <property type="match status" value="1"/>
</dbReference>
<dbReference type="Pfam" id="PF00465">
    <property type="entry name" value="Fe-ADH"/>
    <property type="match status" value="1"/>
</dbReference>
<name>A0ABT1YPN9_9BACL</name>
<dbReference type="InterPro" id="IPR056798">
    <property type="entry name" value="ADH_Fe_C"/>
</dbReference>
<comment type="similarity">
    <text evidence="1">Belongs to the iron-containing alcohol dehydrogenase family.</text>
</comment>
<dbReference type="Gene3D" id="3.40.50.1970">
    <property type="match status" value="1"/>
</dbReference>
<dbReference type="SUPFAM" id="SSF56796">
    <property type="entry name" value="Dehydroquinate synthase-like"/>
    <property type="match status" value="1"/>
</dbReference>
<dbReference type="EMBL" id="JANQBD010000025">
    <property type="protein sequence ID" value="MCR8635148.1"/>
    <property type="molecule type" value="Genomic_DNA"/>
</dbReference>
<organism evidence="6 7">
    <name type="scientific">Paenibacillus radicis</name>
    <name type="common">ex Xue et al. 2023</name>
    <dbReference type="NCBI Taxonomy" id="2972489"/>
    <lineage>
        <taxon>Bacteria</taxon>
        <taxon>Bacillati</taxon>
        <taxon>Bacillota</taxon>
        <taxon>Bacilli</taxon>
        <taxon>Bacillales</taxon>
        <taxon>Paenibacillaceae</taxon>
        <taxon>Paenibacillus</taxon>
    </lineage>
</organism>
<dbReference type="InterPro" id="IPR001670">
    <property type="entry name" value="ADH_Fe/GldA"/>
</dbReference>
<keyword evidence="7" id="KW-1185">Reference proteome</keyword>
<dbReference type="PANTHER" id="PTHR11496:SF102">
    <property type="entry name" value="ALCOHOL DEHYDROGENASE 4"/>
    <property type="match status" value="1"/>
</dbReference>
<feature type="domain" description="Alcohol dehydrogenase iron-type/glycerol dehydrogenase GldA" evidence="4">
    <location>
        <begin position="10"/>
        <end position="178"/>
    </location>
</feature>